<dbReference type="Gene3D" id="3.30.70.1290">
    <property type="entry name" value="Transposase IS200-like"/>
    <property type="match status" value="1"/>
</dbReference>
<reference evidence="2 3" key="1">
    <citation type="submission" date="2016-10" db="EMBL/GenBank/DDBJ databases">
        <authorList>
            <person name="de Groot N.N."/>
        </authorList>
    </citation>
    <scope>NUCLEOTIDE SEQUENCE [LARGE SCALE GENOMIC DNA]</scope>
    <source>
        <strain evidence="2 3">DSM 13305</strain>
    </source>
</reference>
<sequence>MVRSARVKSESNIYHIMIRGINRQLIAVDEEDNQKMKEILEQCKEICGYELYGYCFLGNHIHLLMKEGKESLEQVFKRIGSRYVYYFNQKYKRIGHLFQDRFKSEPIDDEGYLITVLSYIHNNPVKAGLSKTAAEYKWSSYEEYLKRSVLINATFILGMITKEQFIELHKEEKQVNVLDIGEKSFRMTDREALEKVKEICGMNAWDIKDIEETSRDLCIKELRKEGISIRQISRITGISKGIIERVK</sequence>
<proteinExistence type="predicted"/>
<dbReference type="PANTHER" id="PTHR34322">
    <property type="entry name" value="TRANSPOSASE, Y1_TNP DOMAIN-CONTAINING"/>
    <property type="match status" value="1"/>
</dbReference>
<dbReference type="Proteomes" id="UP000198847">
    <property type="component" value="Unassembled WGS sequence"/>
</dbReference>
<dbReference type="Pfam" id="PF01797">
    <property type="entry name" value="Y1_Tnp"/>
    <property type="match status" value="1"/>
</dbReference>
<dbReference type="PANTHER" id="PTHR34322:SF2">
    <property type="entry name" value="TRANSPOSASE IS200-LIKE DOMAIN-CONTAINING PROTEIN"/>
    <property type="match status" value="1"/>
</dbReference>
<dbReference type="EMBL" id="FODY01000016">
    <property type="protein sequence ID" value="SEP27434.1"/>
    <property type="molecule type" value="Genomic_DNA"/>
</dbReference>
<evidence type="ECO:0000313" key="3">
    <source>
        <dbReference type="Proteomes" id="UP000198847"/>
    </source>
</evidence>
<organism evidence="2 3">
    <name type="scientific">Propionispora vibrioides</name>
    <dbReference type="NCBI Taxonomy" id="112903"/>
    <lineage>
        <taxon>Bacteria</taxon>
        <taxon>Bacillati</taxon>
        <taxon>Bacillota</taxon>
        <taxon>Negativicutes</taxon>
        <taxon>Selenomonadales</taxon>
        <taxon>Sporomusaceae</taxon>
        <taxon>Propionispora</taxon>
    </lineage>
</organism>
<dbReference type="InterPro" id="IPR036515">
    <property type="entry name" value="Transposase_17_sf"/>
</dbReference>
<feature type="domain" description="Transposase IS200-like" evidence="1">
    <location>
        <begin position="9"/>
        <end position="123"/>
    </location>
</feature>
<dbReference type="SMART" id="SM01321">
    <property type="entry name" value="Y1_Tnp"/>
    <property type="match status" value="1"/>
</dbReference>
<name>A0A1H8WIC2_9FIRM</name>
<dbReference type="InterPro" id="IPR002686">
    <property type="entry name" value="Transposase_17"/>
</dbReference>
<dbReference type="GO" id="GO:0004803">
    <property type="term" value="F:transposase activity"/>
    <property type="evidence" value="ECO:0007669"/>
    <property type="project" value="InterPro"/>
</dbReference>
<keyword evidence="3" id="KW-1185">Reference proteome</keyword>
<dbReference type="AlphaFoldDB" id="A0A1H8WIC2"/>
<dbReference type="GO" id="GO:0006313">
    <property type="term" value="P:DNA transposition"/>
    <property type="evidence" value="ECO:0007669"/>
    <property type="project" value="InterPro"/>
</dbReference>
<accession>A0A1H8WIC2</accession>
<dbReference type="GO" id="GO:0003677">
    <property type="term" value="F:DNA binding"/>
    <property type="evidence" value="ECO:0007669"/>
    <property type="project" value="InterPro"/>
</dbReference>
<dbReference type="SUPFAM" id="SSF143422">
    <property type="entry name" value="Transposase IS200-like"/>
    <property type="match status" value="1"/>
</dbReference>
<dbReference type="STRING" id="112903.SAMN04490178_1162"/>
<evidence type="ECO:0000259" key="1">
    <source>
        <dbReference type="SMART" id="SM01321"/>
    </source>
</evidence>
<protein>
    <submittedName>
        <fullName evidence="2">REP element-mobilizing transposase RayT</fullName>
    </submittedName>
</protein>
<gene>
    <name evidence="2" type="ORF">SAMN04490178_1162</name>
</gene>
<evidence type="ECO:0000313" key="2">
    <source>
        <dbReference type="EMBL" id="SEP27434.1"/>
    </source>
</evidence>